<dbReference type="EMBL" id="UYWY01001465">
    <property type="protein sequence ID" value="VDM26798.1"/>
    <property type="molecule type" value="Genomic_DNA"/>
</dbReference>
<sequence length="286" mass="31821">MNVGKKSRPKAQLGREAVVRGTTERHPEARVMRFPSWTPLALNVVHKVYVVHVESRYVWVRLMNRERPKYLDASLYDPLNADEIVPCAPCAVLASFKPLDLVNDGVISESAEIKSYARGMVERSTKEIKKATIRLVDFGFALMNVDFADIKPLTIANDSTSLALRLRIESLNEVIYQLIMPVDYNRGAINRAYVSSWLNKEHRRAGGVGLMAALSNLIHSNNNDMAPPVPTIAEEDPKRNVILKEGLSSAQPTQTSGDLLEEAEPLTPNESVCVAAKVKTCNIERD</sequence>
<reference evidence="4" key="1">
    <citation type="submission" date="2016-06" db="UniProtKB">
        <authorList>
            <consortium name="WormBaseParasite"/>
        </authorList>
    </citation>
    <scope>IDENTIFICATION</scope>
</reference>
<name>A0A183TZU6_TOXCA</name>
<feature type="region of interest" description="Disordered" evidence="1">
    <location>
        <begin position="1"/>
        <end position="22"/>
    </location>
</feature>
<organism evidence="3 4">
    <name type="scientific">Toxocara canis</name>
    <name type="common">Canine roundworm</name>
    <dbReference type="NCBI Taxonomy" id="6265"/>
    <lineage>
        <taxon>Eukaryota</taxon>
        <taxon>Metazoa</taxon>
        <taxon>Ecdysozoa</taxon>
        <taxon>Nematoda</taxon>
        <taxon>Chromadorea</taxon>
        <taxon>Rhabditida</taxon>
        <taxon>Spirurina</taxon>
        <taxon>Ascaridomorpha</taxon>
        <taxon>Ascaridoidea</taxon>
        <taxon>Toxocaridae</taxon>
        <taxon>Toxocara</taxon>
    </lineage>
</organism>
<dbReference type="AlphaFoldDB" id="A0A183TZU6"/>
<keyword evidence="3" id="KW-1185">Reference proteome</keyword>
<proteinExistence type="predicted"/>
<evidence type="ECO:0000313" key="2">
    <source>
        <dbReference type="EMBL" id="VDM26798.1"/>
    </source>
</evidence>
<gene>
    <name evidence="2" type="ORF">TCNE_LOCUS1766</name>
</gene>
<evidence type="ECO:0000313" key="3">
    <source>
        <dbReference type="Proteomes" id="UP000050794"/>
    </source>
</evidence>
<evidence type="ECO:0000313" key="4">
    <source>
        <dbReference type="WBParaSite" id="TCNE_0000176501-mRNA-1"/>
    </source>
</evidence>
<reference evidence="2 3" key="2">
    <citation type="submission" date="2018-11" db="EMBL/GenBank/DDBJ databases">
        <authorList>
            <consortium name="Pathogen Informatics"/>
        </authorList>
    </citation>
    <scope>NUCLEOTIDE SEQUENCE [LARGE SCALE GENOMIC DNA]</scope>
</reference>
<accession>A0A183TZU6</accession>
<dbReference type="WBParaSite" id="TCNE_0000176501-mRNA-1">
    <property type="protein sequence ID" value="TCNE_0000176501-mRNA-1"/>
    <property type="gene ID" value="TCNE_0000176501"/>
</dbReference>
<protein>
    <submittedName>
        <fullName evidence="4">Tudor domain-containing protein</fullName>
    </submittedName>
</protein>
<evidence type="ECO:0000256" key="1">
    <source>
        <dbReference type="SAM" id="MobiDB-lite"/>
    </source>
</evidence>
<dbReference type="Proteomes" id="UP000050794">
    <property type="component" value="Unassembled WGS sequence"/>
</dbReference>